<dbReference type="AlphaFoldDB" id="A0AAV4S7E0"/>
<keyword evidence="3" id="KW-1185">Reference proteome</keyword>
<name>A0AAV4S7E0_CAEEX</name>
<feature type="region of interest" description="Disordered" evidence="1">
    <location>
        <begin position="1"/>
        <end position="25"/>
    </location>
</feature>
<gene>
    <name evidence="2" type="ORF">CEXT_228191</name>
</gene>
<evidence type="ECO:0000256" key="1">
    <source>
        <dbReference type="SAM" id="MobiDB-lite"/>
    </source>
</evidence>
<evidence type="ECO:0000313" key="3">
    <source>
        <dbReference type="Proteomes" id="UP001054945"/>
    </source>
</evidence>
<dbReference type="Proteomes" id="UP001054945">
    <property type="component" value="Unassembled WGS sequence"/>
</dbReference>
<dbReference type="EMBL" id="BPLR01009187">
    <property type="protein sequence ID" value="GIY30193.1"/>
    <property type="molecule type" value="Genomic_DNA"/>
</dbReference>
<organism evidence="2 3">
    <name type="scientific">Caerostris extrusa</name>
    <name type="common">Bark spider</name>
    <name type="synonym">Caerostris bankana</name>
    <dbReference type="NCBI Taxonomy" id="172846"/>
    <lineage>
        <taxon>Eukaryota</taxon>
        <taxon>Metazoa</taxon>
        <taxon>Ecdysozoa</taxon>
        <taxon>Arthropoda</taxon>
        <taxon>Chelicerata</taxon>
        <taxon>Arachnida</taxon>
        <taxon>Araneae</taxon>
        <taxon>Araneomorphae</taxon>
        <taxon>Entelegynae</taxon>
        <taxon>Araneoidea</taxon>
        <taxon>Araneidae</taxon>
        <taxon>Caerostris</taxon>
    </lineage>
</organism>
<reference evidence="2 3" key="1">
    <citation type="submission" date="2021-06" db="EMBL/GenBank/DDBJ databases">
        <title>Caerostris extrusa draft genome.</title>
        <authorList>
            <person name="Kono N."/>
            <person name="Arakawa K."/>
        </authorList>
    </citation>
    <scope>NUCLEOTIDE SEQUENCE [LARGE SCALE GENOMIC DNA]</scope>
</reference>
<comment type="caution">
    <text evidence="2">The sequence shown here is derived from an EMBL/GenBank/DDBJ whole genome shotgun (WGS) entry which is preliminary data.</text>
</comment>
<accession>A0AAV4S7E0</accession>
<sequence length="107" mass="11737">MKNQTIPSVMPQKREIPHNRKHSPARGGCGAAILVLRAPGSPVVLGWCEGIGSHPPEQSNATRGGGAGEKRLEIGWECFDSAFFWRHRGKQLTGALERLHFSQKILV</sequence>
<protein>
    <submittedName>
        <fullName evidence="2">Uncharacterized protein</fullName>
    </submittedName>
</protein>
<evidence type="ECO:0000313" key="2">
    <source>
        <dbReference type="EMBL" id="GIY30193.1"/>
    </source>
</evidence>
<proteinExistence type="predicted"/>